<dbReference type="RefSeq" id="WP_127123669.1">
    <property type="nucleotide sequence ID" value="NZ_BHXQ01000006.1"/>
</dbReference>
<evidence type="ECO:0000313" key="2">
    <source>
        <dbReference type="Proteomes" id="UP000288227"/>
    </source>
</evidence>
<dbReference type="OrthoDB" id="976234at2"/>
<reference evidence="1 2" key="1">
    <citation type="submission" date="2018-11" db="EMBL/GenBank/DDBJ databases">
        <title>Chryseotalea sanarue gen. nov., sp., nov., a member of the family Cytophagaceae, isolated from a brackish lake in Hamamatsu Japan.</title>
        <authorList>
            <person name="Maejima Y."/>
            <person name="Iino T."/>
            <person name="Muraguchi Y."/>
            <person name="Fukuda K."/>
            <person name="Ohkuma M."/>
            <person name="Moriuchi R."/>
            <person name="Dohra H."/>
            <person name="Kimbara K."/>
            <person name="Shintani M."/>
        </authorList>
    </citation>
    <scope>NUCLEOTIDE SEQUENCE [LARGE SCALE GENOMIC DNA]</scope>
    <source>
        <strain evidence="1 2">Ys</strain>
    </source>
</reference>
<dbReference type="EMBL" id="BHXQ01000006">
    <property type="protein sequence ID" value="GCC53021.1"/>
    <property type="molecule type" value="Genomic_DNA"/>
</dbReference>
<dbReference type="AlphaFoldDB" id="A0A401UDM2"/>
<gene>
    <name evidence="1" type="ORF">SanaruYs_32620</name>
</gene>
<evidence type="ECO:0000313" key="1">
    <source>
        <dbReference type="EMBL" id="GCC53021.1"/>
    </source>
</evidence>
<dbReference type="Proteomes" id="UP000288227">
    <property type="component" value="Unassembled WGS sequence"/>
</dbReference>
<accession>A0A401UDM2</accession>
<sequence>MPELFAQYESDKQATIPLEYFYVKKKKTGIPLLSMITFSVSSGMAINTLSHNLNGYGIRQDPGRQPVLFPATGGGPLGAPTTGNFQITNWFNQSAFDLIPIPDGSFQVSSDTAKLGFRSRGISVPIKASLHYEWRRFRIGGGISYEYVLIGDFRPRSFNGSIENYAPIKNGGFMRKYFGMAGVTVYRYKQNLLVADIQIGSFKPGRVFDVAKIQRSVNYNFGLTIEQEMSEYFRLFIRPSYDIKSFKMPIGVNTSINHRFNALYINVGATYRFPELRRCVIDGCRAQVNHAHGNKEYRSRMHPIYKKQNPYYGENHPTLIKYKGKNSRKLNPY</sequence>
<name>A0A401UDM2_9BACT</name>
<organism evidence="1 2">
    <name type="scientific">Chryseotalea sanaruensis</name>
    <dbReference type="NCBI Taxonomy" id="2482724"/>
    <lineage>
        <taxon>Bacteria</taxon>
        <taxon>Pseudomonadati</taxon>
        <taxon>Bacteroidota</taxon>
        <taxon>Cytophagia</taxon>
        <taxon>Cytophagales</taxon>
        <taxon>Chryseotaleaceae</taxon>
        <taxon>Chryseotalea</taxon>
    </lineage>
</organism>
<comment type="caution">
    <text evidence="1">The sequence shown here is derived from an EMBL/GenBank/DDBJ whole genome shotgun (WGS) entry which is preliminary data.</text>
</comment>
<proteinExistence type="predicted"/>
<protein>
    <submittedName>
        <fullName evidence="1">Uncharacterized protein</fullName>
    </submittedName>
</protein>
<keyword evidence="2" id="KW-1185">Reference proteome</keyword>